<proteinExistence type="predicted"/>
<keyword evidence="2" id="KW-0812">Transmembrane</keyword>
<name>A0A7J7V3P6_MYOMY</name>
<gene>
    <name evidence="3" type="ORF">mMyoMyo1_008472</name>
</gene>
<evidence type="ECO:0000256" key="2">
    <source>
        <dbReference type="SAM" id="Phobius"/>
    </source>
</evidence>
<protein>
    <submittedName>
        <fullName evidence="3">Uncharacterized protein</fullName>
    </submittedName>
</protein>
<feature type="transmembrane region" description="Helical" evidence="2">
    <location>
        <begin position="101"/>
        <end position="121"/>
    </location>
</feature>
<keyword evidence="4" id="KW-1185">Reference proteome</keyword>
<comment type="caution">
    <text evidence="3">The sequence shown here is derived from an EMBL/GenBank/DDBJ whole genome shotgun (WGS) entry which is preliminary data.</text>
</comment>
<sequence>MPSTLIKDKHTNLPYFCYVLSHANQPIRVAICKLTQPRWRLICIYWLGEKTEDNLEAKHYRREQSRGGGDRNRAKAVEAGGGRGNPAPAAGSRSKACLSGFFSLLCFAPAAGSPILAGIFLQPASSFI</sequence>
<reference evidence="3 4" key="1">
    <citation type="journal article" date="2020" name="Nature">
        <title>Six reference-quality genomes reveal evolution of bat adaptations.</title>
        <authorList>
            <person name="Jebb D."/>
            <person name="Huang Z."/>
            <person name="Pippel M."/>
            <person name="Hughes G.M."/>
            <person name="Lavrichenko K."/>
            <person name="Devanna P."/>
            <person name="Winkler S."/>
            <person name="Jermiin L.S."/>
            <person name="Skirmuntt E.C."/>
            <person name="Katzourakis A."/>
            <person name="Burkitt-Gray L."/>
            <person name="Ray D.A."/>
            <person name="Sullivan K.A.M."/>
            <person name="Roscito J.G."/>
            <person name="Kirilenko B.M."/>
            <person name="Davalos L.M."/>
            <person name="Corthals A.P."/>
            <person name="Power M.L."/>
            <person name="Jones G."/>
            <person name="Ransome R.D."/>
            <person name="Dechmann D.K.N."/>
            <person name="Locatelli A.G."/>
            <person name="Puechmaille S.J."/>
            <person name="Fedrigo O."/>
            <person name="Jarvis E.D."/>
            <person name="Hiller M."/>
            <person name="Vernes S.C."/>
            <person name="Myers E.W."/>
            <person name="Teeling E.C."/>
        </authorList>
    </citation>
    <scope>NUCLEOTIDE SEQUENCE [LARGE SCALE GENOMIC DNA]</scope>
    <source>
        <strain evidence="3">MMyoMyo1</strain>
        <tissue evidence="3">Flight muscle</tissue>
    </source>
</reference>
<dbReference type="AlphaFoldDB" id="A0A7J7V3P6"/>
<feature type="compositionally biased region" description="Basic and acidic residues" evidence="1">
    <location>
        <begin position="58"/>
        <end position="76"/>
    </location>
</feature>
<dbReference type="Proteomes" id="UP000527355">
    <property type="component" value="Unassembled WGS sequence"/>
</dbReference>
<evidence type="ECO:0000313" key="4">
    <source>
        <dbReference type="Proteomes" id="UP000527355"/>
    </source>
</evidence>
<dbReference type="EMBL" id="JABWUV010000011">
    <property type="protein sequence ID" value="KAF6319733.1"/>
    <property type="molecule type" value="Genomic_DNA"/>
</dbReference>
<evidence type="ECO:0000313" key="3">
    <source>
        <dbReference type="EMBL" id="KAF6319733.1"/>
    </source>
</evidence>
<feature type="region of interest" description="Disordered" evidence="1">
    <location>
        <begin position="58"/>
        <end position="91"/>
    </location>
</feature>
<keyword evidence="2" id="KW-1133">Transmembrane helix</keyword>
<evidence type="ECO:0000256" key="1">
    <source>
        <dbReference type="SAM" id="MobiDB-lite"/>
    </source>
</evidence>
<accession>A0A7J7V3P6</accession>
<keyword evidence="2" id="KW-0472">Membrane</keyword>
<organism evidence="3 4">
    <name type="scientific">Myotis myotis</name>
    <name type="common">Greater mouse-eared bat</name>
    <name type="synonym">Vespertilio myotis</name>
    <dbReference type="NCBI Taxonomy" id="51298"/>
    <lineage>
        <taxon>Eukaryota</taxon>
        <taxon>Metazoa</taxon>
        <taxon>Chordata</taxon>
        <taxon>Craniata</taxon>
        <taxon>Vertebrata</taxon>
        <taxon>Euteleostomi</taxon>
        <taxon>Mammalia</taxon>
        <taxon>Eutheria</taxon>
        <taxon>Laurasiatheria</taxon>
        <taxon>Chiroptera</taxon>
        <taxon>Yangochiroptera</taxon>
        <taxon>Vespertilionidae</taxon>
        <taxon>Myotis</taxon>
    </lineage>
</organism>